<dbReference type="SUPFAM" id="SSF53850">
    <property type="entry name" value="Periplasmic binding protein-like II"/>
    <property type="match status" value="1"/>
</dbReference>
<dbReference type="FunFam" id="3.40.190.10:FF:000004">
    <property type="entry name" value="Porphobilinogen deaminase"/>
    <property type="match status" value="1"/>
</dbReference>
<comment type="cofactor">
    <cofactor evidence="8">
        <name>dipyrromethane</name>
        <dbReference type="ChEBI" id="CHEBI:60342"/>
    </cofactor>
    <text evidence="8">Binds 1 dipyrromethane group covalently.</text>
</comment>
<comment type="function">
    <text evidence="1 8">Tetrapolymerization of the monopyrrole PBG into the hydroxymethylbilane pre-uroporphyrinogen in several discrete steps.</text>
</comment>
<evidence type="ECO:0000256" key="4">
    <source>
        <dbReference type="ARBA" id="ARBA00011245"/>
    </source>
</evidence>
<dbReference type="Proteomes" id="UP000306719">
    <property type="component" value="Unassembled WGS sequence"/>
</dbReference>
<dbReference type="Gene3D" id="3.30.160.40">
    <property type="entry name" value="Porphobilinogen deaminase, C-terminal domain"/>
    <property type="match status" value="1"/>
</dbReference>
<evidence type="ECO:0000256" key="2">
    <source>
        <dbReference type="ARBA" id="ARBA00004735"/>
    </source>
</evidence>
<comment type="catalytic activity">
    <reaction evidence="7 8">
        <text>4 porphobilinogen + H2O = hydroxymethylbilane + 4 NH4(+)</text>
        <dbReference type="Rhea" id="RHEA:13185"/>
        <dbReference type="ChEBI" id="CHEBI:15377"/>
        <dbReference type="ChEBI" id="CHEBI:28938"/>
        <dbReference type="ChEBI" id="CHEBI:57845"/>
        <dbReference type="ChEBI" id="CHEBI:58126"/>
        <dbReference type="EC" id="2.5.1.61"/>
    </reaction>
</comment>
<feature type="domain" description="Porphobilinogen deaminase N-terminal" evidence="9">
    <location>
        <begin position="8"/>
        <end position="215"/>
    </location>
</feature>
<dbReference type="SUPFAM" id="SSF54782">
    <property type="entry name" value="Porphobilinogen deaminase (hydroxymethylbilane synthase), C-terminal domain"/>
    <property type="match status" value="1"/>
</dbReference>
<sequence>MTTKKNVLRIATRKSALALWQAEFVKAELEKFHADLEVELVPMSTKGDKILDTPLAKIGGKGLFVKELEQAMLEGRADIAVHSMKDVPVEFPDGLELHTICEREDPRDAFVSNNYQSLAELPAGAVVGTSSLRRQCQIRAVRPDLVIKDLRGNVNTRLAKLDAGEFDAIILAAAGLIRLEMAERIASFVTVEDSLPANGQGAVGIECRSDDAQVQAWLAPLEHSATRMRVLAERAMNRRLEGGCQVPIGAYAEIDGEQLTLRGLVGAVDGSQILRGEQSGPVADAEQLGIRLAESLLAQGADQILAEVYRDN</sequence>
<proteinExistence type="inferred from homology"/>
<dbReference type="PIRSF" id="PIRSF001438">
    <property type="entry name" value="4pyrrol_synth_OHMeBilane_synth"/>
    <property type="match status" value="1"/>
</dbReference>
<organism evidence="11 12">
    <name type="scientific">Pseudoalteromonas rubra</name>
    <dbReference type="NCBI Taxonomy" id="43658"/>
    <lineage>
        <taxon>Bacteria</taxon>
        <taxon>Pseudomonadati</taxon>
        <taxon>Pseudomonadota</taxon>
        <taxon>Gammaproteobacteria</taxon>
        <taxon>Alteromonadales</taxon>
        <taxon>Pseudoalteromonadaceae</taxon>
        <taxon>Pseudoalteromonas</taxon>
    </lineage>
</organism>
<evidence type="ECO:0000259" key="10">
    <source>
        <dbReference type="Pfam" id="PF03900"/>
    </source>
</evidence>
<comment type="subunit">
    <text evidence="4 8">Monomer.</text>
</comment>
<evidence type="ECO:0000256" key="3">
    <source>
        <dbReference type="ARBA" id="ARBA00005638"/>
    </source>
</evidence>
<dbReference type="EMBL" id="PNCJ01000046">
    <property type="protein sequence ID" value="TMP32547.1"/>
    <property type="molecule type" value="Genomic_DNA"/>
</dbReference>
<evidence type="ECO:0000259" key="9">
    <source>
        <dbReference type="Pfam" id="PF01379"/>
    </source>
</evidence>
<dbReference type="NCBIfam" id="TIGR00212">
    <property type="entry name" value="hemC"/>
    <property type="match status" value="1"/>
</dbReference>
<dbReference type="InterPro" id="IPR022419">
    <property type="entry name" value="Porphobilin_deaminase_cofac_BS"/>
</dbReference>
<comment type="caution">
    <text evidence="11">The sequence shown here is derived from an EMBL/GenBank/DDBJ whole genome shotgun (WGS) entry which is preliminary data.</text>
</comment>
<feature type="domain" description="Porphobilinogen deaminase C-terminal" evidence="10">
    <location>
        <begin position="229"/>
        <end position="297"/>
    </location>
</feature>
<reference evidence="12" key="2">
    <citation type="submission" date="2019-06" db="EMBL/GenBank/DDBJ databases">
        <title>Co-occurence of chitin degradation, pigmentation and bioactivity in marine Pseudoalteromonas.</title>
        <authorList>
            <person name="Sonnenschein E.C."/>
            <person name="Bech P.K."/>
        </authorList>
    </citation>
    <scope>NUCLEOTIDE SEQUENCE [LARGE SCALE GENOMIC DNA]</scope>
    <source>
        <strain evidence="12">S2599</strain>
    </source>
</reference>
<dbReference type="InterPro" id="IPR036803">
    <property type="entry name" value="Porphobilinogen_deaminase_C_sf"/>
</dbReference>
<evidence type="ECO:0000256" key="5">
    <source>
        <dbReference type="ARBA" id="ARBA00022679"/>
    </source>
</evidence>
<name>A0A5S3WUD6_9GAMM</name>
<dbReference type="Pfam" id="PF03900">
    <property type="entry name" value="Porphobil_deamC"/>
    <property type="match status" value="1"/>
</dbReference>
<dbReference type="PRINTS" id="PR00151">
    <property type="entry name" value="PORPHBDMNASE"/>
</dbReference>
<evidence type="ECO:0000313" key="11">
    <source>
        <dbReference type="EMBL" id="TMP32547.1"/>
    </source>
</evidence>
<dbReference type="Gene3D" id="3.40.190.10">
    <property type="entry name" value="Periplasmic binding protein-like II"/>
    <property type="match status" value="2"/>
</dbReference>
<comment type="similarity">
    <text evidence="3 8">Belongs to the HMBS family.</text>
</comment>
<dbReference type="EC" id="2.5.1.61" evidence="8"/>
<dbReference type="PROSITE" id="PS00533">
    <property type="entry name" value="PORPHOBILINOGEN_DEAM"/>
    <property type="match status" value="1"/>
</dbReference>
<dbReference type="Pfam" id="PF01379">
    <property type="entry name" value="Porphobil_deam"/>
    <property type="match status" value="1"/>
</dbReference>
<dbReference type="HAMAP" id="MF_00260">
    <property type="entry name" value="Porphobil_deam"/>
    <property type="match status" value="1"/>
</dbReference>
<comment type="miscellaneous">
    <text evidence="8">The porphobilinogen subunits are added to the dipyrromethane group.</text>
</comment>
<dbReference type="FunFam" id="3.40.190.10:FF:000005">
    <property type="entry name" value="Porphobilinogen deaminase"/>
    <property type="match status" value="1"/>
</dbReference>
<dbReference type="CDD" id="cd13646">
    <property type="entry name" value="PBP2_EcHMBS_like"/>
    <property type="match status" value="1"/>
</dbReference>
<evidence type="ECO:0000256" key="6">
    <source>
        <dbReference type="ARBA" id="ARBA00023244"/>
    </source>
</evidence>
<accession>A0A5S3WUD6</accession>
<dbReference type="GO" id="GO:0006782">
    <property type="term" value="P:protoporphyrinogen IX biosynthetic process"/>
    <property type="evidence" value="ECO:0007669"/>
    <property type="project" value="UniProtKB-UniRule"/>
</dbReference>
<feature type="modified residue" description="S-(dipyrrolylmethanemethyl)cysteine" evidence="8">
    <location>
        <position position="244"/>
    </location>
</feature>
<dbReference type="GO" id="GO:0005737">
    <property type="term" value="C:cytoplasm"/>
    <property type="evidence" value="ECO:0007669"/>
    <property type="project" value="UniProtKB-UniRule"/>
</dbReference>
<reference evidence="11 12" key="1">
    <citation type="submission" date="2018-01" db="EMBL/GenBank/DDBJ databases">
        <authorList>
            <person name="Paulsen S."/>
            <person name="Gram L.K."/>
        </authorList>
    </citation>
    <scope>NUCLEOTIDE SEQUENCE [LARGE SCALE GENOMIC DNA]</scope>
    <source>
        <strain evidence="11 12">S2599</strain>
    </source>
</reference>
<evidence type="ECO:0000256" key="1">
    <source>
        <dbReference type="ARBA" id="ARBA00002869"/>
    </source>
</evidence>
<dbReference type="PANTHER" id="PTHR11557">
    <property type="entry name" value="PORPHOBILINOGEN DEAMINASE"/>
    <property type="match status" value="1"/>
</dbReference>
<comment type="pathway">
    <text evidence="2">Porphyrin-containing compound metabolism; protoporphyrin-IX biosynthesis; coproporphyrinogen-III from 5-aminolevulinate: step 2/4.</text>
</comment>
<dbReference type="AlphaFoldDB" id="A0A5S3WUD6"/>
<keyword evidence="6 8" id="KW-0627">Porphyrin biosynthesis</keyword>
<dbReference type="InterPro" id="IPR022418">
    <property type="entry name" value="Porphobilinogen_deaminase_C"/>
</dbReference>
<dbReference type="InterPro" id="IPR000860">
    <property type="entry name" value="HemC"/>
</dbReference>
<evidence type="ECO:0000256" key="8">
    <source>
        <dbReference type="HAMAP-Rule" id="MF_00260"/>
    </source>
</evidence>
<evidence type="ECO:0000256" key="7">
    <source>
        <dbReference type="ARBA" id="ARBA00048169"/>
    </source>
</evidence>
<dbReference type="GO" id="GO:0004418">
    <property type="term" value="F:hydroxymethylbilane synthase activity"/>
    <property type="evidence" value="ECO:0007669"/>
    <property type="project" value="UniProtKB-UniRule"/>
</dbReference>
<keyword evidence="5 8" id="KW-0808">Transferase</keyword>
<dbReference type="FunFam" id="3.30.160.40:FF:000002">
    <property type="entry name" value="Porphobilinogen deaminase"/>
    <property type="match status" value="1"/>
</dbReference>
<evidence type="ECO:0000313" key="12">
    <source>
        <dbReference type="Proteomes" id="UP000306719"/>
    </source>
</evidence>
<dbReference type="UniPathway" id="UPA00251">
    <property type="reaction ID" value="UER00319"/>
</dbReference>
<dbReference type="PANTHER" id="PTHR11557:SF0">
    <property type="entry name" value="PORPHOBILINOGEN DEAMINASE"/>
    <property type="match status" value="1"/>
</dbReference>
<dbReference type="InterPro" id="IPR022417">
    <property type="entry name" value="Porphobilin_deaminase_N"/>
</dbReference>
<dbReference type="RefSeq" id="WP_138546622.1">
    <property type="nucleotide sequence ID" value="NZ_PNCJ01000046.1"/>
</dbReference>
<protein>
    <recommendedName>
        <fullName evidence="8">Porphobilinogen deaminase</fullName>
        <shortName evidence="8">PBG</shortName>
        <ecNumber evidence="8">2.5.1.61</ecNumber>
    </recommendedName>
    <alternativeName>
        <fullName evidence="8">Hydroxymethylbilane synthase</fullName>
        <shortName evidence="8">HMBS</shortName>
    </alternativeName>
    <alternativeName>
        <fullName evidence="8">Pre-uroporphyrinogen synthase</fullName>
    </alternativeName>
</protein>
<gene>
    <name evidence="8" type="primary">hemC</name>
    <name evidence="11" type="ORF">CWB98_21355</name>
</gene>
<dbReference type="OrthoDB" id="9810298at2"/>